<gene>
    <name evidence="9" type="ORF">OCL97_14310</name>
</gene>
<dbReference type="EC" id="2.7.13.3" evidence="2"/>
<name>A0ABW6CTI9_9CAUL</name>
<evidence type="ECO:0000256" key="3">
    <source>
        <dbReference type="ARBA" id="ARBA00022553"/>
    </source>
</evidence>
<dbReference type="InterPro" id="IPR003594">
    <property type="entry name" value="HATPase_dom"/>
</dbReference>
<feature type="domain" description="Histidine kinase" evidence="8">
    <location>
        <begin position="208"/>
        <end position="453"/>
    </location>
</feature>
<accession>A0ABW6CTI9</accession>
<keyword evidence="7" id="KW-0472">Membrane</keyword>
<evidence type="ECO:0000313" key="10">
    <source>
        <dbReference type="Proteomes" id="UP001598130"/>
    </source>
</evidence>
<evidence type="ECO:0000256" key="4">
    <source>
        <dbReference type="ARBA" id="ARBA00022679"/>
    </source>
</evidence>
<dbReference type="InterPro" id="IPR050351">
    <property type="entry name" value="BphY/WalK/GraS-like"/>
</dbReference>
<dbReference type="InterPro" id="IPR005467">
    <property type="entry name" value="His_kinase_dom"/>
</dbReference>
<dbReference type="InterPro" id="IPR036097">
    <property type="entry name" value="HisK_dim/P_sf"/>
</dbReference>
<dbReference type="Proteomes" id="UP001598130">
    <property type="component" value="Unassembled WGS sequence"/>
</dbReference>
<dbReference type="Gene3D" id="1.10.287.130">
    <property type="match status" value="1"/>
</dbReference>
<dbReference type="SUPFAM" id="SSF55874">
    <property type="entry name" value="ATPase domain of HSP90 chaperone/DNA topoisomerase II/histidine kinase"/>
    <property type="match status" value="1"/>
</dbReference>
<keyword evidence="3" id="KW-0597">Phosphoprotein</keyword>
<keyword evidence="9" id="KW-0067">ATP-binding</keyword>
<dbReference type="PROSITE" id="PS50109">
    <property type="entry name" value="HIS_KIN"/>
    <property type="match status" value="1"/>
</dbReference>
<dbReference type="PANTHER" id="PTHR45453">
    <property type="entry name" value="PHOSPHATE REGULON SENSOR PROTEIN PHOR"/>
    <property type="match status" value="1"/>
</dbReference>
<proteinExistence type="predicted"/>
<dbReference type="Pfam" id="PF02518">
    <property type="entry name" value="HATPase_c"/>
    <property type="match status" value="1"/>
</dbReference>
<comment type="caution">
    <text evidence="9">The sequence shown here is derived from an EMBL/GenBank/DDBJ whole genome shotgun (WGS) entry which is preliminary data.</text>
</comment>
<dbReference type="PRINTS" id="PR00344">
    <property type="entry name" value="BCTRLSENSOR"/>
</dbReference>
<keyword evidence="10" id="KW-1185">Reference proteome</keyword>
<evidence type="ECO:0000256" key="7">
    <source>
        <dbReference type="SAM" id="Phobius"/>
    </source>
</evidence>
<dbReference type="CDD" id="cd00082">
    <property type="entry name" value="HisKA"/>
    <property type="match status" value="1"/>
</dbReference>
<evidence type="ECO:0000259" key="8">
    <source>
        <dbReference type="PROSITE" id="PS50109"/>
    </source>
</evidence>
<keyword evidence="7" id="KW-0812">Transmembrane</keyword>
<evidence type="ECO:0000256" key="5">
    <source>
        <dbReference type="ARBA" id="ARBA00022777"/>
    </source>
</evidence>
<organism evidence="9 10">
    <name type="scientific">Phenylobacterium ferrooxidans</name>
    <dbReference type="NCBI Taxonomy" id="2982689"/>
    <lineage>
        <taxon>Bacteria</taxon>
        <taxon>Pseudomonadati</taxon>
        <taxon>Pseudomonadota</taxon>
        <taxon>Alphaproteobacteria</taxon>
        <taxon>Caulobacterales</taxon>
        <taxon>Caulobacteraceae</taxon>
        <taxon>Phenylobacterium</taxon>
    </lineage>
</organism>
<comment type="catalytic activity">
    <reaction evidence="1">
        <text>ATP + protein L-histidine = ADP + protein N-phospho-L-histidine.</text>
        <dbReference type="EC" id="2.7.13.3"/>
    </reaction>
</comment>
<keyword evidence="6" id="KW-0902">Two-component regulatory system</keyword>
<dbReference type="InterPro" id="IPR036890">
    <property type="entry name" value="HATPase_C_sf"/>
</dbReference>
<protein>
    <recommendedName>
        <fullName evidence="2">histidine kinase</fullName>
        <ecNumber evidence="2">2.7.13.3</ecNumber>
    </recommendedName>
</protein>
<dbReference type="SUPFAM" id="SSF47384">
    <property type="entry name" value="Homodimeric domain of signal transducing histidine kinase"/>
    <property type="match status" value="1"/>
</dbReference>
<dbReference type="SMART" id="SM00387">
    <property type="entry name" value="HATPase_c"/>
    <property type="match status" value="1"/>
</dbReference>
<dbReference type="Gene3D" id="3.30.565.10">
    <property type="entry name" value="Histidine kinase-like ATPase, C-terminal domain"/>
    <property type="match status" value="1"/>
</dbReference>
<dbReference type="RefSeq" id="WP_377370609.1">
    <property type="nucleotide sequence ID" value="NZ_JAOTJD010000027.1"/>
</dbReference>
<keyword evidence="9" id="KW-0547">Nucleotide-binding</keyword>
<keyword evidence="7" id="KW-1133">Transmembrane helix</keyword>
<dbReference type="SMART" id="SM00388">
    <property type="entry name" value="HisKA"/>
    <property type="match status" value="1"/>
</dbReference>
<evidence type="ECO:0000256" key="6">
    <source>
        <dbReference type="ARBA" id="ARBA00023012"/>
    </source>
</evidence>
<dbReference type="EMBL" id="JAOTJD010000027">
    <property type="protein sequence ID" value="MFD3265130.1"/>
    <property type="molecule type" value="Genomic_DNA"/>
</dbReference>
<dbReference type="Pfam" id="PF00512">
    <property type="entry name" value="HisKA"/>
    <property type="match status" value="1"/>
</dbReference>
<sequence length="471" mass="49912">MSQTPPRGWLRLSGPALITGGLGILAVLALGAGGLAEPDVATWTAAALTVLVLAVVWRSARVVDPEGQPPLAPTRPPHENAPPYVSIINALPDPVLVIAAHEPDDLTGRRFVMVNDAARDLLRIQFEAGLLVTAIRDPQVLEAVDEALFGGLDSQAVYEMGGAQARVLKAFAKPLGEAPDGSRLALLVLRDETDIRRAEQTRADFLANASHELRTPLASLSGFIETLRGHARTDEGAREKFLTIMSTQAERMARLIDDLLSLSRIELNEHIAPQGETDLASAVMDVIDALGPLARERGVTLVPCLPPRGVAVVSGDRDQIVQVAQNLVDNALKYSPREGSVKIALVSGLTADAAAAPLRAQSARLSLLTPDHGPDLYAALRVTDSGVGLKREHLPRLTERFYRVEGQKSGERSGTGLGLAIVKHIMNRHRGGLAVESVEGEGATFSAYFPLVPASLALPAAPSPGAVTKPS</sequence>
<keyword evidence="4" id="KW-0808">Transferase</keyword>
<evidence type="ECO:0000256" key="1">
    <source>
        <dbReference type="ARBA" id="ARBA00000085"/>
    </source>
</evidence>
<evidence type="ECO:0000256" key="2">
    <source>
        <dbReference type="ARBA" id="ARBA00012438"/>
    </source>
</evidence>
<dbReference type="GO" id="GO:0005524">
    <property type="term" value="F:ATP binding"/>
    <property type="evidence" value="ECO:0007669"/>
    <property type="project" value="UniProtKB-KW"/>
</dbReference>
<feature type="transmembrane region" description="Helical" evidence="7">
    <location>
        <begin position="40"/>
        <end position="57"/>
    </location>
</feature>
<keyword evidence="5" id="KW-0418">Kinase</keyword>
<dbReference type="InterPro" id="IPR003661">
    <property type="entry name" value="HisK_dim/P_dom"/>
</dbReference>
<dbReference type="InterPro" id="IPR004358">
    <property type="entry name" value="Sig_transdc_His_kin-like_C"/>
</dbReference>
<evidence type="ECO:0000313" key="9">
    <source>
        <dbReference type="EMBL" id="MFD3265130.1"/>
    </source>
</evidence>
<reference evidence="9 10" key="1">
    <citation type="submission" date="2022-09" db="EMBL/GenBank/DDBJ databases">
        <title>New species of Phenylobacterium.</title>
        <authorList>
            <person name="Mieszkin S."/>
        </authorList>
    </citation>
    <scope>NUCLEOTIDE SEQUENCE [LARGE SCALE GENOMIC DNA]</scope>
    <source>
        <strain evidence="9 10">HK31-G</strain>
    </source>
</reference>
<feature type="transmembrane region" description="Helical" evidence="7">
    <location>
        <begin position="12"/>
        <end position="34"/>
    </location>
</feature>
<dbReference type="PANTHER" id="PTHR45453:SF1">
    <property type="entry name" value="PHOSPHATE REGULON SENSOR PROTEIN PHOR"/>
    <property type="match status" value="1"/>
</dbReference>